<gene>
    <name evidence="5" type="ORF">MMEN_LOCUS6872</name>
</gene>
<keyword evidence="3" id="KW-0649">Protein kinase inhibitor</keyword>
<evidence type="ECO:0000256" key="1">
    <source>
        <dbReference type="ARBA" id="ARBA00002844"/>
    </source>
</evidence>
<sequence length="98" mass="10280">MTDVEATFVDFIASQRSGRRNAVHEIPSAPDAQGPTDLAQGLGKLSINKSGFRVESFTGTKLTVTPSPFLSPPGDGEEDGEKKQDSAAEEEASQAKGS</sequence>
<comment type="caution">
    <text evidence="5">The sequence shown here is derived from an EMBL/GenBank/DDBJ whole genome shotgun (WGS) entry which is preliminary data.</text>
</comment>
<evidence type="ECO:0000313" key="5">
    <source>
        <dbReference type="EMBL" id="CAG5895801.1"/>
    </source>
</evidence>
<dbReference type="AlphaFoldDB" id="A0A8S4AMG4"/>
<comment type="function">
    <text evidence="1">Extremely potent competitive inhibitor of cAMP-dependent protein kinase activity, this protein interacts with the catalytic subunit of the enzyme after the cAMP-induced dissociation of its regulatory chains.</text>
</comment>
<proteinExistence type="inferred from homology"/>
<organism evidence="5 6">
    <name type="scientific">Menidia menidia</name>
    <name type="common">Atlantic silverside</name>
    <dbReference type="NCBI Taxonomy" id="238744"/>
    <lineage>
        <taxon>Eukaryota</taxon>
        <taxon>Metazoa</taxon>
        <taxon>Chordata</taxon>
        <taxon>Craniata</taxon>
        <taxon>Vertebrata</taxon>
        <taxon>Euteleostomi</taxon>
        <taxon>Actinopterygii</taxon>
        <taxon>Neopterygii</taxon>
        <taxon>Teleostei</taxon>
        <taxon>Neoteleostei</taxon>
        <taxon>Acanthomorphata</taxon>
        <taxon>Ovalentaria</taxon>
        <taxon>Atherinomorphae</taxon>
        <taxon>Atheriniformes</taxon>
        <taxon>Atherinopsidae</taxon>
        <taxon>Menidiinae</taxon>
        <taxon>Menidia</taxon>
    </lineage>
</organism>
<accession>A0A8S4AMG4</accession>
<dbReference type="Pfam" id="PF02827">
    <property type="entry name" value="PKI"/>
    <property type="match status" value="1"/>
</dbReference>
<dbReference type="GO" id="GO:0004862">
    <property type="term" value="F:cAMP-dependent protein kinase inhibitor activity"/>
    <property type="evidence" value="ECO:0007669"/>
    <property type="project" value="InterPro"/>
</dbReference>
<evidence type="ECO:0000313" key="6">
    <source>
        <dbReference type="Proteomes" id="UP000677803"/>
    </source>
</evidence>
<dbReference type="PANTHER" id="PTHR15416">
    <property type="entry name" value="CAMP-DEPENDENT PROTEIN KINASE INHIBITOR/PKI"/>
    <property type="match status" value="1"/>
</dbReference>
<dbReference type="OrthoDB" id="9934738at2759"/>
<keyword evidence="6" id="KW-1185">Reference proteome</keyword>
<reference evidence="5" key="1">
    <citation type="submission" date="2021-05" db="EMBL/GenBank/DDBJ databases">
        <authorList>
            <person name="Tigano A."/>
        </authorList>
    </citation>
    <scope>NUCLEOTIDE SEQUENCE</scope>
</reference>
<evidence type="ECO:0000256" key="4">
    <source>
        <dbReference type="SAM" id="MobiDB-lite"/>
    </source>
</evidence>
<protein>
    <submittedName>
        <fullName evidence="5">(Atlantic silverside) hypothetical protein</fullName>
    </submittedName>
</protein>
<dbReference type="EMBL" id="CAJRST010006668">
    <property type="protein sequence ID" value="CAG5895801.1"/>
    <property type="molecule type" value="Genomic_DNA"/>
</dbReference>
<evidence type="ECO:0000256" key="3">
    <source>
        <dbReference type="ARBA" id="ARBA00023013"/>
    </source>
</evidence>
<evidence type="ECO:0000256" key="2">
    <source>
        <dbReference type="ARBA" id="ARBA00006393"/>
    </source>
</evidence>
<dbReference type="Proteomes" id="UP000677803">
    <property type="component" value="Unassembled WGS sequence"/>
</dbReference>
<feature type="region of interest" description="Disordered" evidence="4">
    <location>
        <begin position="15"/>
        <end position="35"/>
    </location>
</feature>
<feature type="region of interest" description="Disordered" evidence="4">
    <location>
        <begin position="62"/>
        <end position="98"/>
    </location>
</feature>
<name>A0A8S4AMG4_9TELE</name>
<comment type="similarity">
    <text evidence="2">Belongs to the PKI family.</text>
</comment>
<dbReference type="InterPro" id="IPR004171">
    <property type="entry name" value="cAMP_dep_PKI"/>
</dbReference>